<evidence type="ECO:0000259" key="2">
    <source>
        <dbReference type="SMART" id="SM00481"/>
    </source>
</evidence>
<protein>
    <recommendedName>
        <fullName evidence="2">Polymerase/histidinol phosphatase N-terminal domain-containing protein</fullName>
    </recommendedName>
</protein>
<name>A0A8T2T038_CERRI</name>
<evidence type="ECO:0000256" key="1">
    <source>
        <dbReference type="SAM" id="MobiDB-lite"/>
    </source>
</evidence>
<reference evidence="3" key="1">
    <citation type="submission" date="2021-08" db="EMBL/GenBank/DDBJ databases">
        <title>WGS assembly of Ceratopteris richardii.</title>
        <authorList>
            <person name="Marchant D.B."/>
            <person name="Chen G."/>
            <person name="Jenkins J."/>
            <person name="Shu S."/>
            <person name="Leebens-Mack J."/>
            <person name="Grimwood J."/>
            <person name="Schmutz J."/>
            <person name="Soltis P."/>
            <person name="Soltis D."/>
            <person name="Chen Z.-H."/>
        </authorList>
    </citation>
    <scope>NUCLEOTIDE SEQUENCE</scope>
    <source>
        <strain evidence="3">Whitten #5841</strain>
        <tissue evidence="3">Leaf</tissue>
    </source>
</reference>
<feature type="compositionally biased region" description="Basic residues" evidence="1">
    <location>
        <begin position="59"/>
        <end position="68"/>
    </location>
</feature>
<evidence type="ECO:0000313" key="3">
    <source>
        <dbReference type="EMBL" id="KAH7387363.1"/>
    </source>
</evidence>
<comment type="caution">
    <text evidence="3">The sequence shown here is derived from an EMBL/GenBank/DDBJ whole genome shotgun (WGS) entry which is preliminary data.</text>
</comment>
<proteinExistence type="predicted"/>
<feature type="region of interest" description="Disordered" evidence="1">
    <location>
        <begin position="49"/>
        <end position="75"/>
    </location>
</feature>
<dbReference type="AlphaFoldDB" id="A0A8T2T038"/>
<dbReference type="InterPro" id="IPR004013">
    <property type="entry name" value="PHP_dom"/>
</dbReference>
<dbReference type="EMBL" id="CM035421">
    <property type="protein sequence ID" value="KAH7387362.1"/>
    <property type="molecule type" value="Genomic_DNA"/>
</dbReference>
<dbReference type="InterPro" id="IPR016195">
    <property type="entry name" value="Pol/histidinol_Pase-like"/>
</dbReference>
<dbReference type="Gene3D" id="1.10.150.650">
    <property type="match status" value="1"/>
</dbReference>
<dbReference type="CDD" id="cd07438">
    <property type="entry name" value="PHP_HisPPase_AMP"/>
    <property type="match status" value="1"/>
</dbReference>
<feature type="domain" description="Polymerase/histidinol phosphatase N-terminal" evidence="2">
    <location>
        <begin position="122"/>
        <end position="187"/>
    </location>
</feature>
<dbReference type="SUPFAM" id="SSF89550">
    <property type="entry name" value="PHP domain-like"/>
    <property type="match status" value="1"/>
</dbReference>
<evidence type="ECO:0000313" key="4">
    <source>
        <dbReference type="Proteomes" id="UP000825935"/>
    </source>
</evidence>
<dbReference type="PANTHER" id="PTHR42924:SF3">
    <property type="entry name" value="POLYMERASE_HISTIDINOL PHOSPHATASE N-TERMINAL DOMAIN-CONTAINING PROTEIN"/>
    <property type="match status" value="1"/>
</dbReference>
<dbReference type="PANTHER" id="PTHR42924">
    <property type="entry name" value="EXONUCLEASE"/>
    <property type="match status" value="1"/>
</dbReference>
<dbReference type="SMART" id="SM00481">
    <property type="entry name" value="POLIIIAc"/>
    <property type="match status" value="1"/>
</dbReference>
<accession>A0A8T2T038</accession>
<dbReference type="GO" id="GO:0004534">
    <property type="term" value="F:5'-3' RNA exonuclease activity"/>
    <property type="evidence" value="ECO:0007669"/>
    <property type="project" value="TreeGrafter"/>
</dbReference>
<dbReference type="InterPro" id="IPR003141">
    <property type="entry name" value="Pol/His_phosphatase_N"/>
</dbReference>
<organism evidence="3 4">
    <name type="scientific">Ceratopteris richardii</name>
    <name type="common">Triangle waterfern</name>
    <dbReference type="NCBI Taxonomy" id="49495"/>
    <lineage>
        <taxon>Eukaryota</taxon>
        <taxon>Viridiplantae</taxon>
        <taxon>Streptophyta</taxon>
        <taxon>Embryophyta</taxon>
        <taxon>Tracheophyta</taxon>
        <taxon>Polypodiopsida</taxon>
        <taxon>Polypodiidae</taxon>
        <taxon>Polypodiales</taxon>
        <taxon>Pteridineae</taxon>
        <taxon>Pteridaceae</taxon>
        <taxon>Parkerioideae</taxon>
        <taxon>Ceratopteris</taxon>
    </lineage>
</organism>
<dbReference type="InterPro" id="IPR052018">
    <property type="entry name" value="PHP_domain"/>
</dbReference>
<keyword evidence="4" id="KW-1185">Reference proteome</keyword>
<dbReference type="Pfam" id="PF02811">
    <property type="entry name" value="PHP"/>
    <property type="match status" value="1"/>
</dbReference>
<dbReference type="Gene3D" id="3.20.20.140">
    <property type="entry name" value="Metal-dependent hydrolases"/>
    <property type="match status" value="1"/>
</dbReference>
<dbReference type="GO" id="GO:0035312">
    <property type="term" value="F:5'-3' DNA exonuclease activity"/>
    <property type="evidence" value="ECO:0007669"/>
    <property type="project" value="TreeGrafter"/>
</dbReference>
<dbReference type="OrthoDB" id="16564at2759"/>
<dbReference type="Proteomes" id="UP000825935">
    <property type="component" value="Chromosome 16"/>
</dbReference>
<gene>
    <name evidence="3" type="ORF">KP509_16G019600</name>
</gene>
<dbReference type="EMBL" id="CM035421">
    <property type="protein sequence ID" value="KAH7387363.1"/>
    <property type="molecule type" value="Genomic_DNA"/>
</dbReference>
<sequence>MPLRRNTNSRPLTFIISFYSRHSISSIVLTARCQPIYYRRSLPDLGLSSITTSSSMGKGPKKRHHKHRPEPASNAASYVSQWASLCRRSDHSFSSMDSHSSLREWIPASSGSIFSPVKGPTIDLHTHSTCSDGMLTPVQLVEKAAASGLQVLAMTDHDTMAGVPAAFEAANRLGVRLIPGVEISAKVISKSGLEEPVHILGYYSCCGPSRWQELEAVLARIREGRHQRAQSMISKLKSLKKPVTWESVTMLAGAGVAPGRLHIARALLEAGHVCNLREAFNKYLYDGGPAYSPGCELPAEDAVRLIRDTGGVSALAHPWSLKDALPVVKKLKEVGLHAIEAYRGDGKVNVFAALADTYEILKLGGSDFHGRGDPDETKLGKVALPLLAIRDFLEVAEPIWMSAVKELLNCFAEEKFYIDSERLTGTKFFTGPESIRGDVSLGHIVDNERSKAFLRLSTWLTEENRQALQDVVSKLQLDFQIVTQDEKIFCIVSKEIN</sequence>